<reference evidence="1" key="1">
    <citation type="submission" date="2022-11" db="EMBL/GenBank/DDBJ databases">
        <authorList>
            <person name="Morgan W.R."/>
            <person name="Tartar A."/>
        </authorList>
    </citation>
    <scope>NUCLEOTIDE SEQUENCE</scope>
    <source>
        <strain evidence="1">ARSEF 373</strain>
    </source>
</reference>
<proteinExistence type="predicted"/>
<sequence length="251" mass="28764">MELALSRAACVKAMNASSLLPSPLRQSIVADEVVINERCSFDTQAKFTELEAELRRCRSATRMRNIARKTTSFAMPIATQDELQPFKTAMWVEGKFELKNEAARKNNGIKEPYVAPSDHCFREESPQHKWKAPHDFQTKFTLPSNQDLRRRVALDQEGFFVDDDGVTKSPSKRFVRAIEARSPNKHVKAAFVSRVDHTSRKYSNVELRLERILDEEGLLPNLEDVRRHKYREEVSCCCCASFIEQLALTVT</sequence>
<dbReference type="AlphaFoldDB" id="A0AAV2Z2P1"/>
<dbReference type="EMBL" id="DAKRPA010000066">
    <property type="protein sequence ID" value="DBA00309.1"/>
    <property type="molecule type" value="Genomic_DNA"/>
</dbReference>
<name>A0AAV2Z2P1_9STRA</name>
<evidence type="ECO:0000313" key="1">
    <source>
        <dbReference type="EMBL" id="DBA00309.1"/>
    </source>
</evidence>
<evidence type="ECO:0000313" key="2">
    <source>
        <dbReference type="Proteomes" id="UP001146120"/>
    </source>
</evidence>
<dbReference type="Proteomes" id="UP001146120">
    <property type="component" value="Unassembled WGS sequence"/>
</dbReference>
<organism evidence="1 2">
    <name type="scientific">Lagenidium giganteum</name>
    <dbReference type="NCBI Taxonomy" id="4803"/>
    <lineage>
        <taxon>Eukaryota</taxon>
        <taxon>Sar</taxon>
        <taxon>Stramenopiles</taxon>
        <taxon>Oomycota</taxon>
        <taxon>Peronosporomycetes</taxon>
        <taxon>Pythiales</taxon>
        <taxon>Pythiaceae</taxon>
    </lineage>
</organism>
<accession>A0AAV2Z2P1</accession>
<protein>
    <submittedName>
        <fullName evidence="1">Uncharacterized protein</fullName>
    </submittedName>
</protein>
<gene>
    <name evidence="1" type="ORF">N0F65_001504</name>
</gene>
<reference evidence="1" key="2">
    <citation type="journal article" date="2023" name="Microbiol Resour">
        <title>Decontamination and Annotation of the Draft Genome Sequence of the Oomycete Lagenidium giganteum ARSEF 373.</title>
        <authorList>
            <person name="Morgan W.R."/>
            <person name="Tartar A."/>
        </authorList>
    </citation>
    <scope>NUCLEOTIDE SEQUENCE</scope>
    <source>
        <strain evidence="1">ARSEF 373</strain>
    </source>
</reference>
<keyword evidence="2" id="KW-1185">Reference proteome</keyword>
<comment type="caution">
    <text evidence="1">The sequence shown here is derived from an EMBL/GenBank/DDBJ whole genome shotgun (WGS) entry which is preliminary data.</text>
</comment>